<dbReference type="HOGENOM" id="CLU_073912_1_0_7"/>
<gene>
    <name evidence="2" type="primary">apt2</name>
    <name evidence="2" type="ordered locus">HRM2_38820</name>
</gene>
<dbReference type="STRING" id="177437.HRM2_38820"/>
<sequence length="186" mass="20686">MKEAETFRLELSPDFSRDLPILKLRGSEHKIASFVMLGDVELNKKCAALLVEKMKEKNLLEKFDYLVTLEAKGITLTHEVADILNFPRFVVIRKTPKKYMQRPLMVPSESITSGKDQTIVLDGLDIDRLRGKKVCLVEDVIATGGSVEAACDLLNAIGAQVTVIAAVLLKGKFEDPRLLYLAAPEM</sequence>
<dbReference type="NCBIfam" id="NF005592">
    <property type="entry name" value="PRK07322.1"/>
    <property type="match status" value="1"/>
</dbReference>
<protein>
    <submittedName>
        <fullName evidence="2">Apt2</fullName>
        <ecNumber evidence="2">2.4.2.7</ecNumber>
    </submittedName>
</protein>
<evidence type="ECO:0000259" key="1">
    <source>
        <dbReference type="Pfam" id="PF00156"/>
    </source>
</evidence>
<proteinExistence type="predicted"/>
<accession>C0QBD8</accession>
<feature type="domain" description="Phosphoribosyltransferase" evidence="1">
    <location>
        <begin position="44"/>
        <end position="170"/>
    </location>
</feature>
<dbReference type="EMBL" id="CP001087">
    <property type="protein sequence ID" value="ACN16940.1"/>
    <property type="molecule type" value="Genomic_DNA"/>
</dbReference>
<dbReference type="KEGG" id="dat:HRM2_38820"/>
<dbReference type="PANTHER" id="PTHR43218:SF1">
    <property type="entry name" value="PHOSPHORIBOSYLTRANSFERASE"/>
    <property type="match status" value="1"/>
</dbReference>
<dbReference type="eggNOG" id="COG0503">
    <property type="taxonomic scope" value="Bacteria"/>
</dbReference>
<reference evidence="2 3" key="1">
    <citation type="journal article" date="2009" name="Environ. Microbiol.">
        <title>Genome sequence of Desulfobacterium autotrophicum HRM2, a marine sulfate reducer oxidizing organic carbon completely to carbon dioxide.</title>
        <authorList>
            <person name="Strittmatter A.W."/>
            <person name="Liesegang H."/>
            <person name="Rabus R."/>
            <person name="Decker I."/>
            <person name="Amann J."/>
            <person name="Andres S."/>
            <person name="Henne A."/>
            <person name="Fricke W.F."/>
            <person name="Martinez-Arias R."/>
            <person name="Bartels D."/>
            <person name="Goesmann A."/>
            <person name="Krause L."/>
            <person name="Puehler A."/>
            <person name="Klenk H.P."/>
            <person name="Richter M."/>
            <person name="Schuler M."/>
            <person name="Gloeckner F.O."/>
            <person name="Meyerdierks A."/>
            <person name="Gottschalk G."/>
            <person name="Amann R."/>
        </authorList>
    </citation>
    <scope>NUCLEOTIDE SEQUENCE [LARGE SCALE GENOMIC DNA]</scope>
    <source>
        <strain evidence="3">ATCC 43914 / DSM 3382 / HRM2</strain>
    </source>
</reference>
<dbReference type="GO" id="GO:0003999">
    <property type="term" value="F:adenine phosphoribosyltransferase activity"/>
    <property type="evidence" value="ECO:0007669"/>
    <property type="project" value="UniProtKB-EC"/>
</dbReference>
<dbReference type="AlphaFoldDB" id="C0QBD8"/>
<dbReference type="Gene3D" id="3.40.50.2020">
    <property type="match status" value="1"/>
</dbReference>
<dbReference type="SUPFAM" id="SSF53271">
    <property type="entry name" value="PRTase-like"/>
    <property type="match status" value="1"/>
</dbReference>
<dbReference type="EC" id="2.4.2.7" evidence="2"/>
<dbReference type="Pfam" id="PF00156">
    <property type="entry name" value="Pribosyltran"/>
    <property type="match status" value="1"/>
</dbReference>
<dbReference type="PANTHER" id="PTHR43218">
    <property type="entry name" value="PHOSPHORIBOSYLTRANSFERASE-RELATED"/>
    <property type="match status" value="1"/>
</dbReference>
<dbReference type="RefSeq" id="WP_015905683.1">
    <property type="nucleotide sequence ID" value="NC_012108.1"/>
</dbReference>
<dbReference type="Proteomes" id="UP000000442">
    <property type="component" value="Chromosome"/>
</dbReference>
<keyword evidence="3" id="KW-1185">Reference proteome</keyword>
<dbReference type="CDD" id="cd06223">
    <property type="entry name" value="PRTases_typeI"/>
    <property type="match status" value="1"/>
</dbReference>
<keyword evidence="2" id="KW-0808">Transferase</keyword>
<dbReference type="InterPro" id="IPR000836">
    <property type="entry name" value="PRTase_dom"/>
</dbReference>
<name>C0QBD8_DESAH</name>
<keyword evidence="2" id="KW-0328">Glycosyltransferase</keyword>
<organism evidence="2 3">
    <name type="scientific">Desulforapulum autotrophicum (strain ATCC 43914 / DSM 3382 / VKM B-1955 / HRM2)</name>
    <name type="common">Desulfobacterium autotrophicum</name>
    <dbReference type="NCBI Taxonomy" id="177437"/>
    <lineage>
        <taxon>Bacteria</taxon>
        <taxon>Pseudomonadati</taxon>
        <taxon>Thermodesulfobacteriota</taxon>
        <taxon>Desulfobacteria</taxon>
        <taxon>Desulfobacterales</taxon>
        <taxon>Desulfobacteraceae</taxon>
        <taxon>Desulforapulum</taxon>
    </lineage>
</organism>
<evidence type="ECO:0000313" key="3">
    <source>
        <dbReference type="Proteomes" id="UP000000442"/>
    </source>
</evidence>
<evidence type="ECO:0000313" key="2">
    <source>
        <dbReference type="EMBL" id="ACN16940.1"/>
    </source>
</evidence>
<dbReference type="InterPro" id="IPR029057">
    <property type="entry name" value="PRTase-like"/>
</dbReference>